<feature type="transmembrane region" description="Helical" evidence="8">
    <location>
        <begin position="376"/>
        <end position="394"/>
    </location>
</feature>
<accession>A0A8H4V9A8</accession>
<feature type="region of interest" description="Disordered" evidence="7">
    <location>
        <begin position="204"/>
        <end position="232"/>
    </location>
</feature>
<evidence type="ECO:0000256" key="7">
    <source>
        <dbReference type="SAM" id="MobiDB-lite"/>
    </source>
</evidence>
<evidence type="ECO:0000313" key="10">
    <source>
        <dbReference type="EMBL" id="KAF4512644.1"/>
    </source>
</evidence>
<gene>
    <name evidence="10" type="ORF">G6O67_001758</name>
</gene>
<name>A0A8H4V9A8_9HYPO</name>
<feature type="compositionally biased region" description="Basic and acidic residues" evidence="7">
    <location>
        <begin position="204"/>
        <end position="227"/>
    </location>
</feature>
<organism evidence="10 11">
    <name type="scientific">Ophiocordyceps sinensis</name>
    <dbReference type="NCBI Taxonomy" id="72228"/>
    <lineage>
        <taxon>Eukaryota</taxon>
        <taxon>Fungi</taxon>
        <taxon>Dikarya</taxon>
        <taxon>Ascomycota</taxon>
        <taxon>Pezizomycotina</taxon>
        <taxon>Sordariomycetes</taxon>
        <taxon>Hypocreomycetidae</taxon>
        <taxon>Hypocreales</taxon>
        <taxon>Ophiocordycipitaceae</taxon>
        <taxon>Ophiocordyceps</taxon>
    </lineage>
</organism>
<keyword evidence="11" id="KW-1185">Reference proteome</keyword>
<comment type="subcellular location">
    <subcellularLocation>
        <location evidence="1">Membrane</location>
        <topology evidence="1">Multi-pass membrane protein</topology>
    </subcellularLocation>
</comment>
<evidence type="ECO:0000256" key="6">
    <source>
        <dbReference type="ARBA" id="ARBA00023136"/>
    </source>
</evidence>
<feature type="transmembrane region" description="Helical" evidence="8">
    <location>
        <begin position="449"/>
        <end position="470"/>
    </location>
</feature>
<dbReference type="EMBL" id="JAAVMX010000002">
    <property type="protein sequence ID" value="KAF4512644.1"/>
    <property type="molecule type" value="Genomic_DNA"/>
</dbReference>
<dbReference type="PANTHER" id="PTHR43731:SF14">
    <property type="entry name" value="PRESENILIN-ASSOCIATED RHOMBOID-LIKE PROTEIN, MITOCHONDRIAL"/>
    <property type="match status" value="1"/>
</dbReference>
<dbReference type="GO" id="GO:0016020">
    <property type="term" value="C:membrane"/>
    <property type="evidence" value="ECO:0007669"/>
    <property type="project" value="UniProtKB-SubCell"/>
</dbReference>
<keyword evidence="6 8" id="KW-0472">Membrane</keyword>
<dbReference type="Pfam" id="PF01694">
    <property type="entry name" value="Rhomboid"/>
    <property type="match status" value="1"/>
</dbReference>
<evidence type="ECO:0000259" key="9">
    <source>
        <dbReference type="Pfam" id="PF01694"/>
    </source>
</evidence>
<proteinExistence type="inferred from homology"/>
<dbReference type="InterPro" id="IPR035952">
    <property type="entry name" value="Rhomboid-like_sf"/>
</dbReference>
<evidence type="ECO:0000256" key="5">
    <source>
        <dbReference type="ARBA" id="ARBA00022989"/>
    </source>
</evidence>
<sequence length="542" mass="59409">MGSFFFCPNASRALLRPGLLPRGLPAQSLLSTPTRWLSSARACQARTPHPPRRGRWHAAWAPGAVTCVPAGHGWGLGTRRTIFSSSPNIVRAYEHLPRSYRDQNGLSYGGKALGVLQTKEMFGPGVSAQEANDLLRILHGRRVAGTLEDPAFAIHTAQFTPEQIAAGLAYLRKTVPVDEVVNAGLRAEDELEQLEEEQRLKQQLEENKKSAGEAEKTEQDTSADYKPDPVYGHSMLDEIRARNIAKQKAKEKALEEERKRGETESEVAGPLAQAQEQARLPTNPMIAEYHKKAQSDLEAPPEMKAWERILPSATVLVLVLCFLAAVCSVYEEPMPRFRLLREISASQATVGTLVAVNALVWLGWRVPPLWSLFNRYMILVVATVKPVTLFTAPFSHKAFSHMLINMVPLWLVGTRVHEEMGRAEFLTLYVGCGAVGFLGSLVSYTLRGWLTVTSLGASGATLGLCSAYFWEHRNDGFRMFGLPTDGVHGIVFLAMLVATQLASLGTTARFRIDLASHMAGIAAGVVGMELMSRSGGGGRTER</sequence>
<dbReference type="Proteomes" id="UP000557566">
    <property type="component" value="Unassembled WGS sequence"/>
</dbReference>
<feature type="transmembrane region" description="Helical" evidence="8">
    <location>
        <begin position="425"/>
        <end position="443"/>
    </location>
</feature>
<reference evidence="10 11" key="1">
    <citation type="journal article" date="2020" name="Genome Biol. Evol.">
        <title>A new high-quality draft genome assembly of the Chinese cordyceps Ophiocordyceps sinensis.</title>
        <authorList>
            <person name="Shu R."/>
            <person name="Zhang J."/>
            <person name="Meng Q."/>
            <person name="Zhang H."/>
            <person name="Zhou G."/>
            <person name="Li M."/>
            <person name="Wu P."/>
            <person name="Zhao Y."/>
            <person name="Chen C."/>
            <person name="Qin Q."/>
        </authorList>
    </citation>
    <scope>NUCLEOTIDE SEQUENCE [LARGE SCALE GENOMIC DNA]</scope>
    <source>
        <strain evidence="10 11">IOZ07</strain>
    </source>
</reference>
<keyword evidence="4" id="KW-0378">Hydrolase</keyword>
<evidence type="ECO:0000256" key="4">
    <source>
        <dbReference type="ARBA" id="ARBA00022801"/>
    </source>
</evidence>
<dbReference type="GO" id="GO:0006465">
    <property type="term" value="P:signal peptide processing"/>
    <property type="evidence" value="ECO:0007669"/>
    <property type="project" value="TreeGrafter"/>
</dbReference>
<feature type="domain" description="Peptidase S54 rhomboid" evidence="9">
    <location>
        <begin position="387"/>
        <end position="526"/>
    </location>
</feature>
<dbReference type="SUPFAM" id="SSF144091">
    <property type="entry name" value="Rhomboid-like"/>
    <property type="match status" value="1"/>
</dbReference>
<dbReference type="AlphaFoldDB" id="A0A8H4V9A8"/>
<evidence type="ECO:0000313" key="11">
    <source>
        <dbReference type="Proteomes" id="UP000557566"/>
    </source>
</evidence>
<evidence type="ECO:0000256" key="1">
    <source>
        <dbReference type="ARBA" id="ARBA00004141"/>
    </source>
</evidence>
<keyword evidence="5 8" id="KW-1133">Transmembrane helix</keyword>
<comment type="similarity">
    <text evidence="2">Belongs to the peptidase S54 family.</text>
</comment>
<feature type="transmembrane region" description="Helical" evidence="8">
    <location>
        <begin position="482"/>
        <end position="502"/>
    </location>
</feature>
<dbReference type="Gene3D" id="1.20.1540.10">
    <property type="entry name" value="Rhomboid-like"/>
    <property type="match status" value="1"/>
</dbReference>
<dbReference type="InterPro" id="IPR022764">
    <property type="entry name" value="Peptidase_S54_rhomboid_dom"/>
</dbReference>
<evidence type="ECO:0000256" key="8">
    <source>
        <dbReference type="SAM" id="Phobius"/>
    </source>
</evidence>
<feature type="region of interest" description="Disordered" evidence="7">
    <location>
        <begin position="247"/>
        <end position="275"/>
    </location>
</feature>
<dbReference type="OrthoDB" id="10260614at2759"/>
<comment type="caution">
    <text evidence="10">The sequence shown here is derived from an EMBL/GenBank/DDBJ whole genome shotgun (WGS) entry which is preliminary data.</text>
</comment>
<feature type="transmembrane region" description="Helical" evidence="8">
    <location>
        <begin position="343"/>
        <end position="364"/>
    </location>
</feature>
<protein>
    <recommendedName>
        <fullName evidence="9">Peptidase S54 rhomboid domain-containing protein</fullName>
    </recommendedName>
</protein>
<feature type="compositionally biased region" description="Basic and acidic residues" evidence="7">
    <location>
        <begin position="248"/>
        <end position="263"/>
    </location>
</feature>
<dbReference type="InterPro" id="IPR050925">
    <property type="entry name" value="Rhomboid_protease_S54"/>
</dbReference>
<dbReference type="PANTHER" id="PTHR43731">
    <property type="entry name" value="RHOMBOID PROTEASE"/>
    <property type="match status" value="1"/>
</dbReference>
<keyword evidence="3 8" id="KW-0812">Transmembrane</keyword>
<evidence type="ECO:0000256" key="2">
    <source>
        <dbReference type="ARBA" id="ARBA00009045"/>
    </source>
</evidence>
<dbReference type="GO" id="GO:0004252">
    <property type="term" value="F:serine-type endopeptidase activity"/>
    <property type="evidence" value="ECO:0007669"/>
    <property type="project" value="InterPro"/>
</dbReference>
<evidence type="ECO:0000256" key="3">
    <source>
        <dbReference type="ARBA" id="ARBA00022692"/>
    </source>
</evidence>